<dbReference type="AlphaFoldDB" id="A0A918CW57"/>
<organism evidence="2 3">
    <name type="scientific">Streptomyces fuscichromogenes</name>
    <dbReference type="NCBI Taxonomy" id="1324013"/>
    <lineage>
        <taxon>Bacteria</taxon>
        <taxon>Bacillati</taxon>
        <taxon>Actinomycetota</taxon>
        <taxon>Actinomycetes</taxon>
        <taxon>Kitasatosporales</taxon>
        <taxon>Streptomycetaceae</taxon>
        <taxon>Streptomyces</taxon>
    </lineage>
</organism>
<evidence type="ECO:0000313" key="3">
    <source>
        <dbReference type="Proteomes" id="UP000653411"/>
    </source>
</evidence>
<protein>
    <submittedName>
        <fullName evidence="2">Uncharacterized protein</fullName>
    </submittedName>
</protein>
<sequence>MITNPELTAARAAVPEIADAERRLQAAEKLLDGAPTTVEPHAARNAVLDEAADAFMADKPWPKDVGKRAAKAFEDAEATELEFLARKGAVTRAEWALYEALDAGTEDVLSALGARLSELLDEARSDFTALRGANSAEAAIEAGGDAVAAWSRLRGIVQSVGHVRASQWEVLRGPTAPGEGMRGDWHGRNWRLQGFGHVQRTHPDEVPDAVRAVMRDVSGRVDMGYVRWLVAQEDAYVPASVDALEGDIAVLTVPAGMEDWPDISPRELPTRPGRPGDVYAHSRAAHLDISQPAPPKPKPTAAHPDGEPTTRDYF</sequence>
<feature type="region of interest" description="Disordered" evidence="1">
    <location>
        <begin position="259"/>
        <end position="314"/>
    </location>
</feature>
<reference evidence="2" key="1">
    <citation type="journal article" date="2014" name="Int. J. Syst. Evol. Microbiol.">
        <title>Complete genome sequence of Corynebacterium casei LMG S-19264T (=DSM 44701T), isolated from a smear-ripened cheese.</title>
        <authorList>
            <consortium name="US DOE Joint Genome Institute (JGI-PGF)"/>
            <person name="Walter F."/>
            <person name="Albersmeier A."/>
            <person name="Kalinowski J."/>
            <person name="Ruckert C."/>
        </authorList>
    </citation>
    <scope>NUCLEOTIDE SEQUENCE</scope>
    <source>
        <strain evidence="2">CGMCC 4.7110</strain>
    </source>
</reference>
<proteinExistence type="predicted"/>
<name>A0A918CW57_9ACTN</name>
<evidence type="ECO:0000313" key="2">
    <source>
        <dbReference type="EMBL" id="GGN38156.1"/>
    </source>
</evidence>
<comment type="caution">
    <text evidence="2">The sequence shown here is derived from an EMBL/GenBank/DDBJ whole genome shotgun (WGS) entry which is preliminary data.</text>
</comment>
<feature type="compositionally biased region" description="Basic and acidic residues" evidence="1">
    <location>
        <begin position="304"/>
        <end position="314"/>
    </location>
</feature>
<evidence type="ECO:0000256" key="1">
    <source>
        <dbReference type="SAM" id="MobiDB-lite"/>
    </source>
</evidence>
<dbReference type="EMBL" id="BMML01000027">
    <property type="protein sequence ID" value="GGN38156.1"/>
    <property type="molecule type" value="Genomic_DNA"/>
</dbReference>
<dbReference type="RefSeq" id="WP_189268135.1">
    <property type="nucleotide sequence ID" value="NZ_BMML01000027.1"/>
</dbReference>
<keyword evidence="3" id="KW-1185">Reference proteome</keyword>
<gene>
    <name evidence="2" type="ORF">GCM10011578_083240</name>
</gene>
<dbReference type="Proteomes" id="UP000653411">
    <property type="component" value="Unassembled WGS sequence"/>
</dbReference>
<accession>A0A918CW57</accession>
<reference evidence="2" key="2">
    <citation type="submission" date="2020-09" db="EMBL/GenBank/DDBJ databases">
        <authorList>
            <person name="Sun Q."/>
            <person name="Zhou Y."/>
        </authorList>
    </citation>
    <scope>NUCLEOTIDE SEQUENCE</scope>
    <source>
        <strain evidence="2">CGMCC 4.7110</strain>
    </source>
</reference>